<name>A0A7C4B9I8_THEPE</name>
<dbReference type="HAMAP" id="MF_00422">
    <property type="entry name" value="SecE"/>
    <property type="match status" value="1"/>
</dbReference>
<keyword evidence="2 8" id="KW-0812">Transmembrane</keyword>
<sequence>MSSIAELLKDIVRVIKLASKPTAEEYKLFLKVVLAGMSILGVLGFFFQLVGSMLEFMRHQTIPMQYTILVGLVLLLVILAFGLYLRSRAEI</sequence>
<comment type="caution">
    <text evidence="8">Lacks conserved residue(s) required for the propagation of feature annotation.</text>
</comment>
<dbReference type="GO" id="GO:0009306">
    <property type="term" value="P:protein secretion"/>
    <property type="evidence" value="ECO:0007669"/>
    <property type="project" value="UniProtKB-UniRule"/>
</dbReference>
<keyword evidence="8" id="KW-1003">Cell membrane</keyword>
<feature type="transmembrane region" description="Helical" evidence="8">
    <location>
        <begin position="62"/>
        <end position="85"/>
    </location>
</feature>
<keyword evidence="1 8" id="KW-0813">Transport</keyword>
<dbReference type="GO" id="GO:0012505">
    <property type="term" value="C:endomembrane system"/>
    <property type="evidence" value="ECO:0007669"/>
    <property type="project" value="UniProtKB-SubCell"/>
</dbReference>
<evidence type="ECO:0000256" key="5">
    <source>
        <dbReference type="ARBA" id="ARBA00023010"/>
    </source>
</evidence>
<keyword evidence="4 8" id="KW-1133">Transmembrane helix</keyword>
<evidence type="ECO:0000256" key="7">
    <source>
        <dbReference type="ARBA" id="ARBA00037847"/>
    </source>
</evidence>
<proteinExistence type="inferred from homology"/>
<dbReference type="GO" id="GO:0005886">
    <property type="term" value="C:plasma membrane"/>
    <property type="evidence" value="ECO:0007669"/>
    <property type="project" value="UniProtKB-UniRule"/>
</dbReference>
<keyword evidence="5 8" id="KW-0811">Translocation</keyword>
<reference evidence="9" key="1">
    <citation type="journal article" date="2020" name="mSystems">
        <title>Genome- and Community-Level Interaction Insights into Carbon Utilization and Element Cycling Functions of Hydrothermarchaeota in Hydrothermal Sediment.</title>
        <authorList>
            <person name="Zhou Z."/>
            <person name="Liu Y."/>
            <person name="Xu W."/>
            <person name="Pan J."/>
            <person name="Luo Z.H."/>
            <person name="Li M."/>
        </authorList>
    </citation>
    <scope>NUCLEOTIDE SEQUENCE [LARGE SCALE GENOMIC DNA]</scope>
    <source>
        <strain evidence="9">SpSt-735</strain>
    </source>
</reference>
<comment type="caution">
    <text evidence="9">The sequence shown here is derived from an EMBL/GenBank/DDBJ whole genome shotgun (WGS) entry which is preliminary data.</text>
</comment>
<dbReference type="GO" id="GO:0065002">
    <property type="term" value="P:intracellular protein transmembrane transport"/>
    <property type="evidence" value="ECO:0007669"/>
    <property type="project" value="UniProtKB-UniRule"/>
</dbReference>
<organism evidence="9">
    <name type="scientific">Thermofilum pendens</name>
    <dbReference type="NCBI Taxonomy" id="2269"/>
    <lineage>
        <taxon>Archaea</taxon>
        <taxon>Thermoproteota</taxon>
        <taxon>Thermoprotei</taxon>
        <taxon>Thermofilales</taxon>
        <taxon>Thermofilaceae</taxon>
        <taxon>Thermofilum</taxon>
    </lineage>
</organism>
<feature type="transmembrane region" description="Helical" evidence="8">
    <location>
        <begin position="28"/>
        <end position="50"/>
    </location>
</feature>
<dbReference type="Gene3D" id="1.20.5.820">
    <property type="entry name" value="Preprotein translocase SecE subunit"/>
    <property type="match status" value="1"/>
</dbReference>
<dbReference type="GO" id="GO:0008320">
    <property type="term" value="F:protein transmembrane transporter activity"/>
    <property type="evidence" value="ECO:0007669"/>
    <property type="project" value="UniProtKB-UniRule"/>
</dbReference>
<dbReference type="EMBL" id="DTFI01000078">
    <property type="protein sequence ID" value="HGI43342.1"/>
    <property type="molecule type" value="Genomic_DNA"/>
</dbReference>
<dbReference type="InterPro" id="IPR008158">
    <property type="entry name" value="Translocase_Sec61-g"/>
</dbReference>
<evidence type="ECO:0000256" key="4">
    <source>
        <dbReference type="ARBA" id="ARBA00022989"/>
    </source>
</evidence>
<evidence type="ECO:0000313" key="9">
    <source>
        <dbReference type="EMBL" id="HGI43342.1"/>
    </source>
</evidence>
<keyword evidence="6 8" id="KW-0472">Membrane</keyword>
<comment type="function">
    <text evidence="8">Essential subunit of the Sec protein translocation channel SecYEG. Clamps together the 2 halves of SecY. May contact the channel plug during translocation.</text>
</comment>
<accession>A0A7C4B9I8</accession>
<dbReference type="InterPro" id="IPR023391">
    <property type="entry name" value="Prot_translocase_SecE_dom_sf"/>
</dbReference>
<evidence type="ECO:0000256" key="1">
    <source>
        <dbReference type="ARBA" id="ARBA00022448"/>
    </source>
</evidence>
<evidence type="ECO:0000256" key="6">
    <source>
        <dbReference type="ARBA" id="ARBA00023136"/>
    </source>
</evidence>
<gene>
    <name evidence="8" type="primary">secE</name>
    <name evidence="9" type="ORF">ENV17_03020</name>
</gene>
<evidence type="ECO:0000256" key="8">
    <source>
        <dbReference type="HAMAP-Rule" id="MF_00422"/>
    </source>
</evidence>
<evidence type="ECO:0000256" key="2">
    <source>
        <dbReference type="ARBA" id="ARBA00022692"/>
    </source>
</evidence>
<protein>
    <recommendedName>
        <fullName evidence="8">Protein translocase subunit SecE</fullName>
    </recommendedName>
    <alternativeName>
        <fullName evidence="8">Protein transport protein Sec61 gamma subunit homolog</fullName>
    </alternativeName>
</protein>
<dbReference type="AlphaFoldDB" id="A0A7C4B9I8"/>
<comment type="subcellular location">
    <subcellularLocation>
        <location evidence="7">Endomembrane system</location>
        <topology evidence="7">Single-pass membrane protein</topology>
    </subcellularLocation>
</comment>
<keyword evidence="3 8" id="KW-0653">Protein transport</keyword>
<comment type="subunit">
    <text evidence="8">Component of the Sec protein translocase complex. Heterotrimer consisting of SecY (alpha), SecG (beta) and SecE (gamma) subunits. The heterotrimers can form oligomers, although 1 heterotrimer is thought to be able to translocate proteins. Interacts with the ribosome. May interact with SecDF, and other proteins may be involved.</text>
</comment>
<comment type="similarity">
    <text evidence="8">Belongs to the SecE/SEC61-gamma family.</text>
</comment>
<evidence type="ECO:0000256" key="3">
    <source>
        <dbReference type="ARBA" id="ARBA00022927"/>
    </source>
</evidence>
<dbReference type="NCBIfam" id="TIGR00327">
    <property type="entry name" value="secE_euk_arch"/>
    <property type="match status" value="1"/>
</dbReference>
<dbReference type="SUPFAM" id="SSF103456">
    <property type="entry name" value="Preprotein translocase SecE subunit"/>
    <property type="match status" value="1"/>
</dbReference>
<dbReference type="GO" id="GO:0006605">
    <property type="term" value="P:protein targeting"/>
    <property type="evidence" value="ECO:0007669"/>
    <property type="project" value="UniProtKB-UniRule"/>
</dbReference>
<dbReference type="InterPro" id="IPR001901">
    <property type="entry name" value="Translocase_SecE/Sec61-g"/>
</dbReference>